<organism evidence="2 3">
    <name type="scientific">Hyphococcus lacteus</name>
    <dbReference type="NCBI Taxonomy" id="3143536"/>
    <lineage>
        <taxon>Bacteria</taxon>
        <taxon>Pseudomonadati</taxon>
        <taxon>Pseudomonadota</taxon>
        <taxon>Alphaproteobacteria</taxon>
        <taxon>Parvularculales</taxon>
        <taxon>Parvularculaceae</taxon>
        <taxon>Hyphococcus</taxon>
    </lineage>
</organism>
<evidence type="ECO:0008006" key="4">
    <source>
        <dbReference type="Google" id="ProtNLM"/>
    </source>
</evidence>
<accession>A0ABV3Z3U3</accession>
<evidence type="ECO:0000313" key="3">
    <source>
        <dbReference type="Proteomes" id="UP001560685"/>
    </source>
</evidence>
<dbReference type="RefSeq" id="WP_369311964.1">
    <property type="nucleotide sequence ID" value="NZ_JBEHZE010000001.1"/>
</dbReference>
<keyword evidence="3" id="KW-1185">Reference proteome</keyword>
<reference evidence="2 3" key="1">
    <citation type="submission" date="2024-05" db="EMBL/GenBank/DDBJ databases">
        <title>Three bacterial strains, DH-69, EH-24, and ECK-19 isolated from coastal sediments.</title>
        <authorList>
            <person name="Ye Y.-Q."/>
            <person name="Du Z.-J."/>
        </authorList>
    </citation>
    <scope>NUCLEOTIDE SEQUENCE [LARGE SCALE GENOMIC DNA]</scope>
    <source>
        <strain evidence="2 3">ECK-19</strain>
    </source>
</reference>
<comment type="caution">
    <text evidence="2">The sequence shown here is derived from an EMBL/GenBank/DDBJ whole genome shotgun (WGS) entry which is preliminary data.</text>
</comment>
<gene>
    <name evidence="2" type="ORF">ABFZ84_01235</name>
</gene>
<name>A0ABV3Z3U3_9PROT</name>
<proteinExistence type="predicted"/>
<evidence type="ECO:0000256" key="1">
    <source>
        <dbReference type="SAM" id="MobiDB-lite"/>
    </source>
</evidence>
<feature type="region of interest" description="Disordered" evidence="1">
    <location>
        <begin position="70"/>
        <end position="135"/>
    </location>
</feature>
<dbReference type="Proteomes" id="UP001560685">
    <property type="component" value="Unassembled WGS sequence"/>
</dbReference>
<sequence>MRAMMTNQTQKQSKPADDDWQSLYARIRQLAYQRSVALLATEDEPDSFDRGARSLRTLMSAAEIARRMKFEEQKEQDAHDPAQDTAISDDAIRRVKRRIDRQIARIEREDRADQGGGDGRAVSEDAGKGLGGKRP</sequence>
<dbReference type="EMBL" id="JBEHZE010000001">
    <property type="protein sequence ID" value="MEX6632161.1"/>
    <property type="molecule type" value="Genomic_DNA"/>
</dbReference>
<feature type="compositionally biased region" description="Basic and acidic residues" evidence="1">
    <location>
        <begin position="100"/>
        <end position="113"/>
    </location>
</feature>
<feature type="compositionally biased region" description="Basic and acidic residues" evidence="1">
    <location>
        <begin position="70"/>
        <end position="82"/>
    </location>
</feature>
<protein>
    <recommendedName>
        <fullName evidence="4">Terminase small subunit</fullName>
    </recommendedName>
</protein>
<evidence type="ECO:0000313" key="2">
    <source>
        <dbReference type="EMBL" id="MEX6632161.1"/>
    </source>
</evidence>